<dbReference type="InterPro" id="IPR038765">
    <property type="entry name" value="Papain-like_cys_pep_sf"/>
</dbReference>
<feature type="domain" description="USP" evidence="2">
    <location>
        <begin position="798"/>
        <end position="1091"/>
    </location>
</feature>
<dbReference type="PANTHER" id="PTHR22605">
    <property type="entry name" value="RZ-TYPE DOMAIN-CONTAINING PROTEIN"/>
    <property type="match status" value="1"/>
</dbReference>
<protein>
    <recommendedName>
        <fullName evidence="2">USP domain-containing protein</fullName>
    </recommendedName>
</protein>
<dbReference type="GO" id="GO:0004843">
    <property type="term" value="F:cysteine-type deubiquitinase activity"/>
    <property type="evidence" value="ECO:0007669"/>
    <property type="project" value="InterPro"/>
</dbReference>
<proteinExistence type="predicted"/>
<dbReference type="PANTHER" id="PTHR22605:SF1">
    <property type="entry name" value="RZ-TYPE DOMAIN-CONTAINING PROTEIN"/>
    <property type="match status" value="1"/>
</dbReference>
<dbReference type="GO" id="GO:0004842">
    <property type="term" value="F:ubiquitin-protein transferase activity"/>
    <property type="evidence" value="ECO:0007669"/>
    <property type="project" value="InterPro"/>
</dbReference>
<comment type="caution">
    <text evidence="3">The sequence shown here is derived from an EMBL/GenBank/DDBJ whole genome shotgun (WGS) entry which is preliminary data.</text>
</comment>
<dbReference type="GO" id="GO:0016887">
    <property type="term" value="F:ATP hydrolysis activity"/>
    <property type="evidence" value="ECO:0007669"/>
    <property type="project" value="InterPro"/>
</dbReference>
<accession>A0A812KWN6</accession>
<keyword evidence="4" id="KW-1185">Reference proteome</keyword>
<dbReference type="InterPro" id="IPR027417">
    <property type="entry name" value="P-loop_NTPase"/>
</dbReference>
<feature type="region of interest" description="Disordered" evidence="1">
    <location>
        <begin position="762"/>
        <end position="792"/>
    </location>
</feature>
<sequence length="2511" mass="278896">MTVIIFLDEVNTASCLGFVKAILCDKFLVADFENLFIIAASNPYREEASNEDLVLRGSTTVMRDFFQVHPLPPSFRPYIWHWKSPSADDEERYALLLLRRRAAIAEDDPDLFRFARAIAAAQNFMRAELGSESAVSQRDIIRVVRLLGFFRQHSFAQPDANERCCAARALLLALGVSFYLGLNSSQRELFTERVTERHYAEIFAEETSHSLDLPTVLAEEMDTYMKHIQLPAGIALTRALKENIFAVIVGIQCNIPVMIVGMPGTGKTLAVNIATDVLRGSGAVPFFRCFCDVANSVFRYQCSKDSTSTQIHEVFESAVRAKQRIEAEDGERHPVVFVDEAGLPEEKVESLKALHYWIDQGAVACCILANKPLDAAKRNRCLQVFRDEADGEDLRLLAAECLGVSREDPASRNLVNGFCKAFQEISAGRWTKSKNAFGIFHLRDFHHCLRYLRRGGLVRNGSVSGSSVLSALERNFGGLKKEDFVELCKVFFGHLREETGGRISELEEAGLRSTLAVLQEALLDIPAADLQDANYEPCRYKLIIDETEDGGAVRILQLAGLLPPQVKVLEVSNLPGDKSDLHRSQIVSEIRRAAEHPGLCVMVDFDEILDGFYDLLNLRFQRIQANGRVSFAATVAAGSYSVLAPVDPRFQLVVCIRASDLAQTPLPFLNRFEKFYLGPADLAMHNADILCHHQLNLQFIRDYLLQPVRQRLQALVQLLGPASLIGFDATSMDSAINEAMQASRCQTALQLLTAGWEEGLSDESAKAEKKSKPLSEEWPGDLKPNAIETEPSDPAACKGHENPGNTCFLQACLVILCMHEAHLLPEEREAEPFFLSDLRHILKKSRRQQVPREDIWSLAQKLEREGIMQPGEQDDAVEMFEALLDKCQSPKLALPTMTCAREADCAGLDDPSSKVYVSNDLNEYILRTAMGSDKDFPTLLQDIVMETVTACKVELGEEGGMKELELPTAVRARRRLPGQLPPCVLPFCFGRWDAESMQKNDDILTVPMNGLTLPLLPPSQDSLLLSHMEHWLYDLVSFIVHTGSLDNGHYIAYFKGRYGWEAVDNDRSYQLSAADAKHKAGKAYLLVYRLVGYKGTFPADMLGKPQLRKRLDDRLQEAVATIAEEAAGHVLQLAPSETVLSHRKSLPESLTTGYVQKPHTGLASVIAELRSSPQKRYLILTRDVLLASGECPTTQIRRDDVDVHLMPRTRQETVELLRTRKQVQRPLMVVCRLSSSLSKGADVQCTSRAVHQLRRLADEHDVHRLIVTILLPPKSLHESRCYEAAFLGSWQIFHLDCLDDAESPALVASILSPSLPDAENHVVSEDELQKDLWASVARLSVSEGMRKSAEAWMHAAKGFYSGAALQTRVDLLWQLLSEPSAVFLLEELQRIRSAALKDVSLRQEAIAAAMEIMEMDVRQRRPMLCLQTTVRNRCTERVISALTAALHWISDQGGLLSLQLGSPGEAPLAMARYVKLRAAEGYIVPDTALMPAPHDQMLPCFPCLLDSRSSSRHDETSAEGFFEDCEEQDLVAITTSAWMRHPYSQLAELIANSGLLPAYSGYVAARFGFGHVAATLLRAWAEPYNSAAQLPGLHACAWHLGGNICRDLKLWCHRSDLGALSFLFQDGVPQEVQEQLRRQQSTGAGAQVLFGPGLATTVLDILETLGLQFEEQKQLHVAMSTTFQRRERLDKWHHSFEMARATLSGRLKLSVTQMGKLNHLAFFGNLVPCFMESQGLDLLQRLLSEGGDERVLRRKCLAILAEQLCGADQLDLETARFALQQVLDGMFWPIRRSQGQGQVVNLFHDCLDLTLDIADSRGIFAKCYALITPALAASAIQQVLETIDAHPSKKSEMLQLLSREFSRRVDLGHPCAIQPLTVWLEWTGPAEGDSSSSLPFLLYAAFRTDVGRKLLELDKADALEELQRERLKQHQEGNIFACVRRAARHHLLIEAVADRVARRQIATAPDARLLQEVLGGAGAGGAEDPDPASLLFFHSLVAHAGSMATAGRALETLLQMHGGAAEGSLLRAWAGALAKPETAAGGPGEDPWADLPALKENKLGGSEFSSTRSELLNLLRGVRQPPGYSAISEWLLRDQAAQGAETALEGLSQEDRRYAFANACACAFLKRDQTQPAVAQALLSENSGPLRASLGLEATIVAMLCDTTPLQTSRSLVAAVLLGRDDWDMAAAGGGANRAQRLKHAVVNLLVAVVGTPDNNHLMMLLLDPRAMLNSYPVGFVYGLCPGPEGYHFDCGCVLDDHGHAIRNRPPLRNDHLHWVNFCSWAMLSVGLAVFPESCHSIHDVLTNRYVQEVDPRVRGDNSRADMARSFAMNYAMRCFECVCSRQELTEEDRSLAFARLFHDFRTRAVAGPPEFSRIFASPEARQAYEDIWRTMIDEVVVALPDLRREALRVSKAQGQLVRLQDFRTSLSYMHKFFHSFQACALALPWEPEFAFVAAIVNRREELAHLPLLGHFVQIQNWIFDRLNGVVPTKCLDSGSVVARLERQASARHVL</sequence>
<dbReference type="Pfam" id="PF00443">
    <property type="entry name" value="UCH"/>
    <property type="match status" value="1"/>
</dbReference>
<evidence type="ECO:0000313" key="4">
    <source>
        <dbReference type="Proteomes" id="UP000601435"/>
    </source>
</evidence>
<dbReference type="PROSITE" id="PS50235">
    <property type="entry name" value="USP_3"/>
    <property type="match status" value="1"/>
</dbReference>
<dbReference type="InterPro" id="IPR018200">
    <property type="entry name" value="USP_CS"/>
</dbReference>
<evidence type="ECO:0000256" key="1">
    <source>
        <dbReference type="SAM" id="MobiDB-lite"/>
    </source>
</evidence>
<evidence type="ECO:0000259" key="2">
    <source>
        <dbReference type="PROSITE" id="PS50235"/>
    </source>
</evidence>
<dbReference type="PROSITE" id="PS00973">
    <property type="entry name" value="USP_2"/>
    <property type="match status" value="1"/>
</dbReference>
<evidence type="ECO:0000313" key="3">
    <source>
        <dbReference type="EMBL" id="CAE7235982.1"/>
    </source>
</evidence>
<dbReference type="OrthoDB" id="426091at2759"/>
<feature type="compositionally biased region" description="Basic and acidic residues" evidence="1">
    <location>
        <begin position="763"/>
        <end position="775"/>
    </location>
</feature>
<dbReference type="InterPro" id="IPR001394">
    <property type="entry name" value="Peptidase_C19_UCH"/>
</dbReference>
<name>A0A812KWN6_9DINO</name>
<gene>
    <name evidence="3" type="ORF">SNEC2469_LOCUS3945</name>
</gene>
<dbReference type="GO" id="GO:0016579">
    <property type="term" value="P:protein deubiquitination"/>
    <property type="evidence" value="ECO:0007669"/>
    <property type="project" value="InterPro"/>
</dbReference>
<reference evidence="3" key="1">
    <citation type="submission" date="2021-02" db="EMBL/GenBank/DDBJ databases">
        <authorList>
            <person name="Dougan E. K."/>
            <person name="Rhodes N."/>
            <person name="Thang M."/>
            <person name="Chan C."/>
        </authorList>
    </citation>
    <scope>NUCLEOTIDE SEQUENCE</scope>
</reference>
<dbReference type="Gene3D" id="3.40.50.300">
    <property type="entry name" value="P-loop containing nucleotide triphosphate hydrolases"/>
    <property type="match status" value="1"/>
</dbReference>
<dbReference type="SUPFAM" id="SSF54001">
    <property type="entry name" value="Cysteine proteinases"/>
    <property type="match status" value="1"/>
</dbReference>
<organism evidence="3 4">
    <name type="scientific">Symbiodinium necroappetens</name>
    <dbReference type="NCBI Taxonomy" id="1628268"/>
    <lineage>
        <taxon>Eukaryota</taxon>
        <taxon>Sar</taxon>
        <taxon>Alveolata</taxon>
        <taxon>Dinophyceae</taxon>
        <taxon>Suessiales</taxon>
        <taxon>Symbiodiniaceae</taxon>
        <taxon>Symbiodinium</taxon>
    </lineage>
</organism>
<dbReference type="InterPro" id="IPR028889">
    <property type="entry name" value="USP"/>
</dbReference>
<dbReference type="Proteomes" id="UP000601435">
    <property type="component" value="Unassembled WGS sequence"/>
</dbReference>
<dbReference type="EMBL" id="CAJNJA010008387">
    <property type="protein sequence ID" value="CAE7235982.1"/>
    <property type="molecule type" value="Genomic_DNA"/>
</dbReference>
<dbReference type="Gene3D" id="3.90.70.10">
    <property type="entry name" value="Cysteine proteinases"/>
    <property type="match status" value="1"/>
</dbReference>
<dbReference type="SUPFAM" id="SSF52540">
    <property type="entry name" value="P-loop containing nucleoside triphosphate hydrolases"/>
    <property type="match status" value="1"/>
</dbReference>
<dbReference type="InterPro" id="IPR031248">
    <property type="entry name" value="RNF213"/>
</dbReference>